<dbReference type="GO" id="GO:0046872">
    <property type="term" value="F:metal ion binding"/>
    <property type="evidence" value="ECO:0007669"/>
    <property type="project" value="UniProtKB-KW"/>
</dbReference>
<evidence type="ECO:0000313" key="8">
    <source>
        <dbReference type="Proteomes" id="UP000269352"/>
    </source>
</evidence>
<dbReference type="InterPro" id="IPR007197">
    <property type="entry name" value="rSAM"/>
</dbReference>
<evidence type="ECO:0000256" key="4">
    <source>
        <dbReference type="ARBA" id="ARBA00023014"/>
    </source>
</evidence>
<dbReference type="PANTHER" id="PTHR43273">
    <property type="entry name" value="ANAEROBIC SULFATASE-MATURATING ENZYME HOMOLOG ASLB-RELATED"/>
    <property type="match status" value="1"/>
</dbReference>
<evidence type="ECO:0000313" key="7">
    <source>
        <dbReference type="EMBL" id="GBR73924.1"/>
    </source>
</evidence>
<evidence type="ECO:0000259" key="6">
    <source>
        <dbReference type="Pfam" id="PF04055"/>
    </source>
</evidence>
<gene>
    <name evidence="7" type="ORF">NO1_1189</name>
</gene>
<name>A0A388TB28_TERA1</name>
<reference evidence="7 8" key="1">
    <citation type="journal article" date="2019" name="ISME J.">
        <title>Genome analyses of uncultured TG2/ZB3 bacteria in 'Margulisbacteria' specifically attached to ectosymbiotic spirochetes of protists in the termite gut.</title>
        <authorList>
            <person name="Utami Y.D."/>
            <person name="Kuwahara H."/>
            <person name="Igai K."/>
            <person name="Murakami T."/>
            <person name="Sugaya K."/>
            <person name="Morikawa T."/>
            <person name="Nagura Y."/>
            <person name="Yuki M."/>
            <person name="Deevong P."/>
            <person name="Inoue T."/>
            <person name="Kihara K."/>
            <person name="Lo N."/>
            <person name="Yamada A."/>
            <person name="Ohkuma M."/>
            <person name="Hongoh Y."/>
        </authorList>
    </citation>
    <scope>NUCLEOTIDE SEQUENCE [LARGE SCALE GENOMIC DNA]</scope>
    <source>
        <strain evidence="7">NkOx7-01</strain>
    </source>
</reference>
<dbReference type="AlphaFoldDB" id="A0A388TB28"/>
<dbReference type="CDD" id="cd01335">
    <property type="entry name" value="Radical_SAM"/>
    <property type="match status" value="1"/>
</dbReference>
<feature type="domain" description="Radical SAM core" evidence="6">
    <location>
        <begin position="198"/>
        <end position="318"/>
    </location>
</feature>
<keyword evidence="2" id="KW-0479">Metal-binding</keyword>
<dbReference type="SFLD" id="SFLDG01386">
    <property type="entry name" value="main_SPASM_domain-containing"/>
    <property type="match status" value="1"/>
</dbReference>
<keyword evidence="8" id="KW-1185">Reference proteome</keyword>
<dbReference type="InterPro" id="IPR013785">
    <property type="entry name" value="Aldolase_TIM"/>
</dbReference>
<comment type="similarity">
    <text evidence="5">Belongs to the radical SAM superfamily. Anaerobic sulfatase-maturating enzyme family.</text>
</comment>
<proteinExistence type="inferred from homology"/>
<dbReference type="Gene3D" id="3.20.20.70">
    <property type="entry name" value="Aldolase class I"/>
    <property type="match status" value="1"/>
</dbReference>
<dbReference type="Pfam" id="PF04055">
    <property type="entry name" value="Radical_SAM"/>
    <property type="match status" value="1"/>
</dbReference>
<dbReference type="SFLD" id="SFLDG01067">
    <property type="entry name" value="SPASM/twitch_domain_containing"/>
    <property type="match status" value="1"/>
</dbReference>
<dbReference type="InterPro" id="IPR058240">
    <property type="entry name" value="rSAM_sf"/>
</dbReference>
<comment type="caution">
    <text evidence="7">The sequence shown here is derived from an EMBL/GenBank/DDBJ whole genome shotgun (WGS) entry which is preliminary data.</text>
</comment>
<evidence type="ECO:0000256" key="3">
    <source>
        <dbReference type="ARBA" id="ARBA00023004"/>
    </source>
</evidence>
<evidence type="ECO:0000256" key="5">
    <source>
        <dbReference type="ARBA" id="ARBA00023601"/>
    </source>
</evidence>
<dbReference type="SFLD" id="SFLDS00029">
    <property type="entry name" value="Radical_SAM"/>
    <property type="match status" value="1"/>
</dbReference>
<protein>
    <submittedName>
        <fullName evidence="7">Radical SAM/SPASM domain-containing protein</fullName>
    </submittedName>
</protein>
<keyword evidence="4" id="KW-0411">Iron-sulfur</keyword>
<dbReference type="GO" id="GO:0051536">
    <property type="term" value="F:iron-sulfur cluster binding"/>
    <property type="evidence" value="ECO:0007669"/>
    <property type="project" value="UniProtKB-KW"/>
</dbReference>
<sequence length="574" mass="67203">MRKLSFRRELVKAELTEQLSQDKLLGALYPFFDDNNFDAILKSIQESVEIKISIGELKKLIMYKAETDKYLVNEQEMKSLIDILKANSNDISLRMPYLIKVNKDNFLKILRVDKYYNDSSYMFKKMPSKYIRDNLEFVLPFQHTALLLAMCQVLADEQIVKIAVLSDLDALIKVKAMLAINKKVKENPKIQPDSATLIMSEECNLRCVYCYEPHQKRDKTVMTFETAKQVLRKFDRDCKITFFGGEPMLNIELMKQICEWGWEYRNFSFEMITNGQVIDREFFRNYVKYFKYVQLSLDGPRAANDLNRGHGSFQRGMEFYNVFQEETGWAPTIHPVLSKYSVPYLLDMVKWFYNIEKMRDTKLPLRWLPGDSSTWTEEDFGVYAEQLVLLKKWYLENDIRQSHFAVLAFSLAEEKLLNIKQDGTWHNEPRYNESHFCSAGRTLMAVLPSGKMVPCHHEYWCAPEDRIYSELDINEDSPGINHMSEMCMRDIPKCNACPQWGCCVCPGSFYLHGKTYTEPDQNWCRAGKMLIEVAKNYVEELAEKLNNSNHKTEYLTAGVDYLLQKEVDKIKGEH</sequence>
<keyword evidence="3" id="KW-0408">Iron</keyword>
<dbReference type="EMBL" id="BGZN01000024">
    <property type="protein sequence ID" value="GBR73924.1"/>
    <property type="molecule type" value="Genomic_DNA"/>
</dbReference>
<accession>A0A388TB28</accession>
<dbReference type="Proteomes" id="UP000269352">
    <property type="component" value="Unassembled WGS sequence"/>
</dbReference>
<dbReference type="GO" id="GO:0016491">
    <property type="term" value="F:oxidoreductase activity"/>
    <property type="evidence" value="ECO:0007669"/>
    <property type="project" value="InterPro"/>
</dbReference>
<evidence type="ECO:0000256" key="2">
    <source>
        <dbReference type="ARBA" id="ARBA00022723"/>
    </source>
</evidence>
<dbReference type="SFLD" id="SFLDG01384">
    <property type="entry name" value="thioether_bond_formation_requi"/>
    <property type="match status" value="1"/>
</dbReference>
<organism evidence="7 8">
    <name type="scientific">Termititenax aidoneus</name>
    <dbReference type="NCBI Taxonomy" id="2218524"/>
    <lineage>
        <taxon>Bacteria</taxon>
        <taxon>Bacillati</taxon>
        <taxon>Candidatus Margulisiibacteriota</taxon>
        <taxon>Candidatus Termititenacia</taxon>
        <taxon>Candidatus Termititenacales</taxon>
        <taxon>Candidatus Termititenacaceae</taxon>
        <taxon>Candidatus Termititenax</taxon>
    </lineage>
</organism>
<dbReference type="PANTHER" id="PTHR43273:SF3">
    <property type="entry name" value="ANAEROBIC SULFATASE-MATURATING ENZYME HOMOLOG ASLB-RELATED"/>
    <property type="match status" value="1"/>
</dbReference>
<dbReference type="InterPro" id="IPR023867">
    <property type="entry name" value="Sulphatase_maturase_rSAM"/>
</dbReference>
<evidence type="ECO:0000256" key="1">
    <source>
        <dbReference type="ARBA" id="ARBA00022691"/>
    </source>
</evidence>
<dbReference type="SUPFAM" id="SSF102114">
    <property type="entry name" value="Radical SAM enzymes"/>
    <property type="match status" value="1"/>
</dbReference>
<keyword evidence="1" id="KW-0949">S-adenosyl-L-methionine</keyword>